<comment type="similarity">
    <text evidence="1 3">Belongs to the bacterial histone-like protein family.</text>
</comment>
<evidence type="ECO:0000313" key="4">
    <source>
        <dbReference type="EMBL" id="HHJ64614.1"/>
    </source>
</evidence>
<dbReference type="Pfam" id="PF00216">
    <property type="entry name" value="Bac_DNA_binding"/>
    <property type="match status" value="1"/>
</dbReference>
<dbReference type="AlphaFoldDB" id="A0A7C5Q2S4"/>
<dbReference type="InterPro" id="IPR010992">
    <property type="entry name" value="IHF-like_DNA-bd_dom_sf"/>
</dbReference>
<dbReference type="EMBL" id="DRNB01000248">
    <property type="protein sequence ID" value="HHJ64614.1"/>
    <property type="molecule type" value="Genomic_DNA"/>
</dbReference>
<dbReference type="SMART" id="SM00411">
    <property type="entry name" value="BHL"/>
    <property type="match status" value="1"/>
</dbReference>
<comment type="caution">
    <text evidence="4">The sequence shown here is derived from an EMBL/GenBank/DDBJ whole genome shotgun (WGS) entry which is preliminary data.</text>
</comment>
<dbReference type="Proteomes" id="UP000885792">
    <property type="component" value="Unassembled WGS sequence"/>
</dbReference>
<organism evidence="4">
    <name type="scientific">Aquifex aeolicus</name>
    <dbReference type="NCBI Taxonomy" id="63363"/>
    <lineage>
        <taxon>Bacteria</taxon>
        <taxon>Pseudomonadati</taxon>
        <taxon>Aquificota</taxon>
        <taxon>Aquificia</taxon>
        <taxon>Aquificales</taxon>
        <taxon>Aquificaceae</taxon>
        <taxon>Aquifex</taxon>
    </lineage>
</organism>
<name>A0A7C5Q2S4_AQUAO</name>
<dbReference type="PRINTS" id="PR01727">
    <property type="entry name" value="DNABINDINGHU"/>
</dbReference>
<dbReference type="InterPro" id="IPR000119">
    <property type="entry name" value="Hist_DNA-bd"/>
</dbReference>
<dbReference type="GO" id="GO:0005829">
    <property type="term" value="C:cytosol"/>
    <property type="evidence" value="ECO:0007669"/>
    <property type="project" value="TreeGrafter"/>
</dbReference>
<keyword evidence="2" id="KW-0238">DNA-binding</keyword>
<evidence type="ECO:0000256" key="2">
    <source>
        <dbReference type="ARBA" id="ARBA00023125"/>
    </source>
</evidence>
<dbReference type="CDD" id="cd13836">
    <property type="entry name" value="IHF_B"/>
    <property type="match status" value="1"/>
</dbReference>
<dbReference type="Gene3D" id="4.10.520.10">
    <property type="entry name" value="IHF-like DNA-binding proteins"/>
    <property type="match status" value="1"/>
</dbReference>
<gene>
    <name evidence="4" type="ORF">ENJ61_06865</name>
</gene>
<accession>A0A7C5Q2S4</accession>
<dbReference type="GO" id="GO:0030527">
    <property type="term" value="F:structural constituent of chromatin"/>
    <property type="evidence" value="ECO:0007669"/>
    <property type="project" value="InterPro"/>
</dbReference>
<dbReference type="SUPFAM" id="SSF47729">
    <property type="entry name" value="IHF-like DNA-binding proteins"/>
    <property type="match status" value="1"/>
</dbReference>
<protein>
    <submittedName>
        <fullName evidence="4">Integration host factor subunit beta</fullName>
    </submittedName>
</protein>
<evidence type="ECO:0000256" key="3">
    <source>
        <dbReference type="RuleBase" id="RU003939"/>
    </source>
</evidence>
<evidence type="ECO:0000256" key="1">
    <source>
        <dbReference type="ARBA" id="ARBA00010529"/>
    </source>
</evidence>
<proteinExistence type="inferred from homology"/>
<dbReference type="PANTHER" id="PTHR33175:SF2">
    <property type="entry name" value="INTEGRATION HOST FACTOR SUBUNIT ALPHA"/>
    <property type="match status" value="1"/>
</dbReference>
<dbReference type="PANTHER" id="PTHR33175">
    <property type="entry name" value="DNA-BINDING PROTEIN HU"/>
    <property type="match status" value="1"/>
</dbReference>
<sequence length="96" mass="11122">MKKSDITREIARRKGISQKKARIIVDGVFQAMAEALTRGEKVEIRGLGTFKIKKKPSRFVKDPRTGIEIFVRERYVPVFKMGKLIKNHLNSKHKRS</sequence>
<reference evidence="4" key="1">
    <citation type="journal article" date="2020" name="mSystems">
        <title>Genome- and Community-Level Interaction Insights into Carbon Utilization and Element Cycling Functions of Hydrothermarchaeota in Hydrothermal Sediment.</title>
        <authorList>
            <person name="Zhou Z."/>
            <person name="Liu Y."/>
            <person name="Xu W."/>
            <person name="Pan J."/>
            <person name="Luo Z.H."/>
            <person name="Li M."/>
        </authorList>
    </citation>
    <scope>NUCLEOTIDE SEQUENCE [LARGE SCALE GENOMIC DNA]</scope>
    <source>
        <strain evidence="4">HyVt-501</strain>
    </source>
</reference>
<dbReference type="GO" id="GO:0003677">
    <property type="term" value="F:DNA binding"/>
    <property type="evidence" value="ECO:0007669"/>
    <property type="project" value="UniProtKB-KW"/>
</dbReference>